<proteinExistence type="predicted"/>
<dbReference type="STRING" id="525263.HMPREF0298_1945"/>
<keyword evidence="3" id="KW-1185">Reference proteome</keyword>
<dbReference type="Pfam" id="PF16945">
    <property type="entry name" value="Phage_r1t_holin"/>
    <property type="match status" value="1"/>
</dbReference>
<dbReference type="HOGENOM" id="CLU_2116913_0_0_11"/>
<dbReference type="EMBL" id="ACHJ01000160">
    <property type="protein sequence ID" value="EEI16251.1"/>
    <property type="molecule type" value="Genomic_DNA"/>
</dbReference>
<feature type="region of interest" description="Disordered" evidence="1">
    <location>
        <begin position="84"/>
        <end position="114"/>
    </location>
</feature>
<evidence type="ECO:0008006" key="4">
    <source>
        <dbReference type="Google" id="ProtNLM"/>
    </source>
</evidence>
<comment type="caution">
    <text evidence="2">The sequence shown here is derived from an EMBL/GenBank/DDBJ whole genome shotgun (WGS) entry which is preliminary data.</text>
</comment>
<organism evidence="2 3">
    <name type="scientific">Corynebacterium lipophiloflavum (strain ATCC 700352 / DSM 44291 / CCUG 37336 / JCM 10383 / DMMZ 1944)</name>
    <dbReference type="NCBI Taxonomy" id="525263"/>
    <lineage>
        <taxon>Bacteria</taxon>
        <taxon>Bacillati</taxon>
        <taxon>Actinomycetota</taxon>
        <taxon>Actinomycetes</taxon>
        <taxon>Mycobacteriales</taxon>
        <taxon>Corynebacteriaceae</taxon>
        <taxon>Corynebacterium</taxon>
    </lineage>
</organism>
<reference evidence="2" key="1">
    <citation type="submission" date="2009-01" db="EMBL/GenBank/DDBJ databases">
        <authorList>
            <person name="Qin X."/>
            <person name="Bachman B."/>
            <person name="Battles P."/>
            <person name="Bell A."/>
            <person name="Bess C."/>
            <person name="Bickham C."/>
            <person name="Chaboub L."/>
            <person name="Chen D."/>
            <person name="Coyle M."/>
            <person name="Deiros D.R."/>
            <person name="Dinh H."/>
            <person name="Forbes L."/>
            <person name="Fowler G."/>
            <person name="Francisco L."/>
            <person name="Fu Q."/>
            <person name="Gubbala S."/>
            <person name="Hale W."/>
            <person name="Han Y."/>
            <person name="Hemphill L."/>
            <person name="Highlander S.K."/>
            <person name="Hirani K."/>
            <person name="Hogues M."/>
            <person name="Jackson L."/>
            <person name="Jakkamsetti A."/>
            <person name="Javaid M."/>
            <person name="Jiang H."/>
            <person name="Korchina V."/>
            <person name="Kovar C."/>
            <person name="Lara F."/>
            <person name="Lee S."/>
            <person name="Mata R."/>
            <person name="Mathew T."/>
            <person name="Moen C."/>
            <person name="Morales K."/>
            <person name="Munidasa M."/>
            <person name="Nazareth L."/>
            <person name="Ngo R."/>
            <person name="Nguyen L."/>
            <person name="Okwuonu G."/>
            <person name="Ongeri F."/>
            <person name="Patil S."/>
            <person name="Petrosino J."/>
            <person name="Pham C."/>
            <person name="Pham P."/>
            <person name="Pu L.-L."/>
            <person name="Puazo M."/>
            <person name="Raj R."/>
            <person name="Reid J."/>
            <person name="Rouhana J."/>
            <person name="Saada N."/>
            <person name="Shang Y."/>
            <person name="Simmons D."/>
            <person name="Thornton R."/>
            <person name="Warren J."/>
            <person name="Weissenberger G."/>
            <person name="Zhang J."/>
            <person name="Zhang L."/>
            <person name="Zhou C."/>
            <person name="Zhu D."/>
            <person name="Muzny D."/>
            <person name="Worley K."/>
            <person name="Gibbs R."/>
        </authorList>
    </citation>
    <scope>NUCLEOTIDE SEQUENCE [LARGE SCALE GENOMIC DNA]</scope>
    <source>
        <strain evidence="2">DSM 44291</strain>
    </source>
</reference>
<dbReference type="Proteomes" id="UP000006196">
    <property type="component" value="Unassembled WGS sequence"/>
</dbReference>
<accession>C0XU25</accession>
<name>C0XU25_CORLD</name>
<protein>
    <recommendedName>
        <fullName evidence="4">Holin</fullName>
    </recommendedName>
</protein>
<dbReference type="eggNOG" id="ENOG5032EFG">
    <property type="taxonomic scope" value="Bacteria"/>
</dbReference>
<evidence type="ECO:0000256" key="1">
    <source>
        <dbReference type="SAM" id="MobiDB-lite"/>
    </source>
</evidence>
<dbReference type="InterPro" id="IPR020109">
    <property type="entry name" value="Holin_r1t"/>
</dbReference>
<sequence length="114" mass="11464">MFTTSFWASTLERAVKTFAQTLVAIIGVNAAVPIWQVGWQEVLGVAATATVMSVLTSVASIGAGKVGTPSLVNGGTTATDGAVQGAQAAELAGVPTANPNDPLPTDSGSHRVEQ</sequence>
<dbReference type="AlphaFoldDB" id="C0XU25"/>
<evidence type="ECO:0000313" key="3">
    <source>
        <dbReference type="Proteomes" id="UP000006196"/>
    </source>
</evidence>
<evidence type="ECO:0000313" key="2">
    <source>
        <dbReference type="EMBL" id="EEI16251.1"/>
    </source>
</evidence>
<gene>
    <name evidence="2" type="ORF">HMPREF0298_1945</name>
</gene>
<dbReference type="RefSeq" id="WP_006839238.1">
    <property type="nucleotide sequence ID" value="NZ_GG667191.1"/>
</dbReference>
<dbReference type="OrthoDB" id="3394330at2"/>